<evidence type="ECO:0000259" key="3">
    <source>
        <dbReference type="Pfam" id="PF14613"/>
    </source>
</evidence>
<protein>
    <submittedName>
        <fullName evidence="5">Uncharacterized protein</fullName>
    </submittedName>
</protein>
<feature type="region of interest" description="Disordered" evidence="2">
    <location>
        <begin position="1"/>
        <end position="30"/>
    </location>
</feature>
<name>A0AAV5GU32_9BASI</name>
<evidence type="ECO:0000256" key="1">
    <source>
        <dbReference type="SAM" id="Coils"/>
    </source>
</evidence>
<feature type="coiled-coil region" evidence="1">
    <location>
        <begin position="815"/>
        <end position="865"/>
    </location>
</feature>
<dbReference type="GO" id="GO:0008289">
    <property type="term" value="F:lipid binding"/>
    <property type="evidence" value="ECO:0007669"/>
    <property type="project" value="InterPro"/>
</dbReference>
<gene>
    <name evidence="5" type="ORF">Rhopal_005772-T1</name>
</gene>
<feature type="region of interest" description="Disordered" evidence="2">
    <location>
        <begin position="893"/>
        <end position="938"/>
    </location>
</feature>
<evidence type="ECO:0000256" key="2">
    <source>
        <dbReference type="SAM" id="MobiDB-lite"/>
    </source>
</evidence>
<reference evidence="5 6" key="1">
    <citation type="submission" date="2021-12" db="EMBL/GenBank/DDBJ databases">
        <title>High titer production of polyol ester of fatty acids by Rhodotorula paludigena BS15 towards product separation-free biomass refinery.</title>
        <authorList>
            <person name="Mano J."/>
            <person name="Ono H."/>
            <person name="Tanaka T."/>
            <person name="Naito K."/>
            <person name="Sushida H."/>
            <person name="Ike M."/>
            <person name="Tokuyasu K."/>
            <person name="Kitaoka M."/>
        </authorList>
    </citation>
    <scope>NUCLEOTIDE SEQUENCE [LARGE SCALE GENOMIC DNA]</scope>
    <source>
        <strain evidence="5 6">BS15</strain>
    </source>
</reference>
<feature type="compositionally biased region" description="Basic and acidic residues" evidence="2">
    <location>
        <begin position="228"/>
        <end position="254"/>
    </location>
</feature>
<evidence type="ECO:0000259" key="4">
    <source>
        <dbReference type="Pfam" id="PF19343"/>
    </source>
</evidence>
<dbReference type="Proteomes" id="UP001342314">
    <property type="component" value="Unassembled WGS sequence"/>
</dbReference>
<dbReference type="PANTHER" id="PTHR31138">
    <property type="entry name" value="CHROMOSOME 19, WHOLE GENOME SHOTGUN SEQUENCE"/>
    <property type="match status" value="1"/>
</dbReference>
<dbReference type="PANTHER" id="PTHR31138:SF1">
    <property type="entry name" value="PDZ DOMAIN-CONTAINING PROTEIN"/>
    <property type="match status" value="1"/>
</dbReference>
<comment type="caution">
    <text evidence="5">The sequence shown here is derived from an EMBL/GenBank/DDBJ whole genome shotgun (WGS) entry which is preliminary data.</text>
</comment>
<feature type="domain" description="HAM1-like N-terminal" evidence="4">
    <location>
        <begin position="16"/>
        <end position="267"/>
    </location>
</feature>
<dbReference type="AlphaFoldDB" id="A0AAV5GU32"/>
<accession>A0AAV5GU32</accession>
<dbReference type="InterPro" id="IPR017943">
    <property type="entry name" value="Bactericidal_perm-incr_a/b_dom"/>
</dbReference>
<feature type="region of interest" description="Disordered" evidence="2">
    <location>
        <begin position="191"/>
        <end position="277"/>
    </location>
</feature>
<dbReference type="EMBL" id="BQKY01000012">
    <property type="protein sequence ID" value="GJN92734.1"/>
    <property type="molecule type" value="Genomic_DNA"/>
</dbReference>
<feature type="domain" description="HAM1-like N-terminal" evidence="4">
    <location>
        <begin position="370"/>
        <end position="758"/>
    </location>
</feature>
<dbReference type="Gene3D" id="3.15.10.10">
    <property type="entry name" value="Bactericidal permeability-increasing protein, domain 1"/>
    <property type="match status" value="1"/>
</dbReference>
<dbReference type="InterPro" id="IPR027842">
    <property type="entry name" value="HAM1-like_C"/>
</dbReference>
<feature type="compositionally biased region" description="Polar residues" evidence="2">
    <location>
        <begin position="14"/>
        <end position="25"/>
    </location>
</feature>
<evidence type="ECO:0000313" key="5">
    <source>
        <dbReference type="EMBL" id="GJN92734.1"/>
    </source>
</evidence>
<keyword evidence="6" id="KW-1185">Reference proteome</keyword>
<dbReference type="Pfam" id="PF19343">
    <property type="entry name" value="HAM1_N"/>
    <property type="match status" value="2"/>
</dbReference>
<organism evidence="5 6">
    <name type="scientific">Rhodotorula paludigena</name>
    <dbReference type="NCBI Taxonomy" id="86838"/>
    <lineage>
        <taxon>Eukaryota</taxon>
        <taxon>Fungi</taxon>
        <taxon>Dikarya</taxon>
        <taxon>Basidiomycota</taxon>
        <taxon>Pucciniomycotina</taxon>
        <taxon>Microbotryomycetes</taxon>
        <taxon>Sporidiobolales</taxon>
        <taxon>Sporidiobolaceae</taxon>
        <taxon>Rhodotorula</taxon>
    </lineage>
</organism>
<sequence length="938" mass="103309">MAPTTGTHTREISENPSKSAVTSPTDPKYKAIDTDRKVKMLGVVQAFRAGKLPANDQCIQTLDYLVDHSPIDESKLSKDGQTLVEDTREIIRNLRQIVAEKNDDELFQNFFYHTRNVTPPSINDVKNVAVNTDKGQAQDDANEAVRHLRTLGKLIFTNSEARKLLKDVGLLARDVGADAAVKAAEIARPDEERLRQVDEPAPSNQWVGPNGEVRDHRSDAPDTGLQGLKEKAQQKKQEAQQAKEEAKVEAKDRAGNVANAADQGQQSQAGPATGGVGSFGDAANQAAGVAQSQTAAGGYQTGGTGVGYSATGASNDFSTLPGQGQPPYFTGGAQGASLEAQPGQTLSTSQGGFTSATTGGAAYGGVSSDQQKDEAKARAQAGKEAGASQAKEEAKGVQNKLMSKIPDHRKDQASEQLHKTREYLDDKFPQERRDRFIYRLKKVVVENQRHKDYQEAIDFFLDRAEHYQVQAKEATKQSGGTAASVKHDGDFQQATYELRTLLERFANGESMQGIFDTVDQIYRDAQNDGELRGWFRELNQYVRQCLQEPGYIMKDEADRRGRELKESGKRYWDPKNGKYSGHKDQFFNEVQNFFTSYADDGLNQRLGESVKTLVTDLFMDSEGNLKYKPELWRDIRSVILPTLFQSIGYIPVPRAEYTSNDVDLVIENLTLETANLLPNIFEIESRNYWKLSPYDNLGDTSKHAFWVGFSQVQCDLKDVAFYIKKKTGFPKLTDSGYADVFLGGKGLSGKIAIESTGRKHHAFKVVDVKLKIDKLKFAVRESKHSTLINLLRPLATGLIKSAVTKAMEAAIRTGLEQVDAQLSDISERLEDAQKQEGTNKIDALKQSFNEKKAEAQQKKAKAEKAAPDGQFSLTLDPKDKLVDWSARDSTLDKVAHKQQQARHSDDWRSPAFTIVGPGASKAGATETSGSAAQPADRV</sequence>
<dbReference type="InterPro" id="IPR045967">
    <property type="entry name" value="HAM1-like_N"/>
</dbReference>
<dbReference type="SUPFAM" id="SSF55394">
    <property type="entry name" value="Bactericidal permeability-increasing protein, BPI"/>
    <property type="match status" value="1"/>
</dbReference>
<proteinExistence type="predicted"/>
<feature type="domain" description="HAM1-like C-terminal" evidence="3">
    <location>
        <begin position="771"/>
        <end position="921"/>
    </location>
</feature>
<dbReference type="Pfam" id="PF14613">
    <property type="entry name" value="HAM1_C"/>
    <property type="match status" value="1"/>
</dbReference>
<feature type="region of interest" description="Disordered" evidence="2">
    <location>
        <begin position="317"/>
        <end position="398"/>
    </location>
</feature>
<feature type="compositionally biased region" description="Low complexity" evidence="2">
    <location>
        <begin position="347"/>
        <end position="368"/>
    </location>
</feature>
<keyword evidence="1" id="KW-0175">Coiled coil</keyword>
<evidence type="ECO:0000313" key="6">
    <source>
        <dbReference type="Proteomes" id="UP001342314"/>
    </source>
</evidence>